<dbReference type="CDD" id="cd17347">
    <property type="entry name" value="MFS_SLC15A1_2_like"/>
    <property type="match status" value="1"/>
</dbReference>
<feature type="transmembrane region" description="Helical" evidence="11">
    <location>
        <begin position="153"/>
        <end position="174"/>
    </location>
</feature>
<gene>
    <name evidence="12" type="ORF">P5673_019743</name>
</gene>
<comment type="similarity">
    <text evidence="2 9">Belongs to the major facilitator superfamily. Proton-dependent oligopeptide transporter (POT/PTR) (TC 2.A.17) family.</text>
</comment>
<feature type="compositionally biased region" description="Polar residues" evidence="10">
    <location>
        <begin position="1"/>
        <end position="20"/>
    </location>
</feature>
<dbReference type="InterPro" id="IPR036259">
    <property type="entry name" value="MFS_trans_sf"/>
</dbReference>
<keyword evidence="5" id="KW-0571">Peptide transport</keyword>
<proteinExistence type="inferred from homology"/>
<organism evidence="12 13">
    <name type="scientific">Acropora cervicornis</name>
    <name type="common">Staghorn coral</name>
    <dbReference type="NCBI Taxonomy" id="6130"/>
    <lineage>
        <taxon>Eukaryota</taxon>
        <taxon>Metazoa</taxon>
        <taxon>Cnidaria</taxon>
        <taxon>Anthozoa</taxon>
        <taxon>Hexacorallia</taxon>
        <taxon>Scleractinia</taxon>
        <taxon>Astrocoeniina</taxon>
        <taxon>Acroporidae</taxon>
        <taxon>Acropora</taxon>
    </lineage>
</organism>
<keyword evidence="7 11" id="KW-1133">Transmembrane helix</keyword>
<evidence type="ECO:0000256" key="8">
    <source>
        <dbReference type="ARBA" id="ARBA00023136"/>
    </source>
</evidence>
<name>A0AAD9QBI1_ACRCE</name>
<comment type="subcellular location">
    <subcellularLocation>
        <location evidence="1 9">Membrane</location>
        <topology evidence="1 9">Multi-pass membrane protein</topology>
    </subcellularLocation>
</comment>
<keyword evidence="8 11" id="KW-0472">Membrane</keyword>
<evidence type="ECO:0000256" key="11">
    <source>
        <dbReference type="SAM" id="Phobius"/>
    </source>
</evidence>
<evidence type="ECO:0000256" key="3">
    <source>
        <dbReference type="ARBA" id="ARBA00022448"/>
    </source>
</evidence>
<evidence type="ECO:0000256" key="1">
    <source>
        <dbReference type="ARBA" id="ARBA00004141"/>
    </source>
</evidence>
<protein>
    <submittedName>
        <fullName evidence="12">Solute carrier family 15 member 2</fullName>
    </submittedName>
</protein>
<feature type="transmembrane region" description="Helical" evidence="11">
    <location>
        <begin position="111"/>
        <end position="133"/>
    </location>
</feature>
<dbReference type="InterPro" id="IPR018456">
    <property type="entry name" value="PTR2_symporter_CS"/>
</dbReference>
<evidence type="ECO:0000313" key="12">
    <source>
        <dbReference type="EMBL" id="KAK2558159.1"/>
    </source>
</evidence>
<feature type="region of interest" description="Disordered" evidence="10">
    <location>
        <begin position="1"/>
        <end position="30"/>
    </location>
</feature>
<evidence type="ECO:0000256" key="7">
    <source>
        <dbReference type="ARBA" id="ARBA00022989"/>
    </source>
</evidence>
<feature type="transmembrane region" description="Helical" evidence="11">
    <location>
        <begin position="384"/>
        <end position="403"/>
    </location>
</feature>
<feature type="transmembrane region" description="Helical" evidence="11">
    <location>
        <begin position="227"/>
        <end position="247"/>
    </location>
</feature>
<reference evidence="12" key="1">
    <citation type="journal article" date="2023" name="G3 (Bethesda)">
        <title>Whole genome assembly and annotation of the endangered Caribbean coral Acropora cervicornis.</title>
        <authorList>
            <person name="Selwyn J.D."/>
            <person name="Vollmer S.V."/>
        </authorList>
    </citation>
    <scope>NUCLEOTIDE SEQUENCE</scope>
    <source>
        <strain evidence="12">K2</strain>
    </source>
</reference>
<comment type="caution">
    <text evidence="12">The sequence shown here is derived from an EMBL/GenBank/DDBJ whole genome shotgun (WGS) entry which is preliminary data.</text>
</comment>
<evidence type="ECO:0000256" key="10">
    <source>
        <dbReference type="SAM" id="MobiDB-lite"/>
    </source>
</evidence>
<evidence type="ECO:0000256" key="4">
    <source>
        <dbReference type="ARBA" id="ARBA00022692"/>
    </source>
</evidence>
<evidence type="ECO:0000256" key="5">
    <source>
        <dbReference type="ARBA" id="ARBA00022856"/>
    </source>
</evidence>
<dbReference type="PROSITE" id="PS01023">
    <property type="entry name" value="PTR2_2"/>
    <property type="match status" value="1"/>
</dbReference>
<reference evidence="12" key="2">
    <citation type="journal article" date="2023" name="Science">
        <title>Genomic signatures of disease resistance in endangered staghorn corals.</title>
        <authorList>
            <person name="Vollmer S.V."/>
            <person name="Selwyn J.D."/>
            <person name="Despard B.A."/>
            <person name="Roesel C.L."/>
        </authorList>
    </citation>
    <scope>NUCLEOTIDE SEQUENCE</scope>
    <source>
        <strain evidence="12">K2</strain>
    </source>
</reference>
<feature type="transmembrane region" description="Helical" evidence="11">
    <location>
        <begin position="644"/>
        <end position="661"/>
    </location>
</feature>
<dbReference type="GO" id="GO:0022857">
    <property type="term" value="F:transmembrane transporter activity"/>
    <property type="evidence" value="ECO:0007669"/>
    <property type="project" value="InterPro"/>
</dbReference>
<keyword evidence="13" id="KW-1185">Reference proteome</keyword>
<evidence type="ECO:0000256" key="9">
    <source>
        <dbReference type="RuleBase" id="RU003755"/>
    </source>
</evidence>
<keyword evidence="4 9" id="KW-0812">Transmembrane</keyword>
<dbReference type="EMBL" id="JARQWQ010000046">
    <property type="protein sequence ID" value="KAK2558159.1"/>
    <property type="molecule type" value="Genomic_DNA"/>
</dbReference>
<dbReference type="InterPro" id="IPR000109">
    <property type="entry name" value="POT_fam"/>
</dbReference>
<feature type="transmembrane region" description="Helical" evidence="11">
    <location>
        <begin position="195"/>
        <end position="215"/>
    </location>
</feature>
<dbReference type="AlphaFoldDB" id="A0AAD9QBI1"/>
<dbReference type="Gene3D" id="1.20.1250.20">
    <property type="entry name" value="MFS general substrate transporter like domains"/>
    <property type="match status" value="2"/>
</dbReference>
<dbReference type="GO" id="GO:0016020">
    <property type="term" value="C:membrane"/>
    <property type="evidence" value="ECO:0007669"/>
    <property type="project" value="UniProtKB-SubCell"/>
</dbReference>
<dbReference type="Pfam" id="PF00854">
    <property type="entry name" value="PTR2"/>
    <property type="match status" value="2"/>
</dbReference>
<feature type="transmembrane region" description="Helical" evidence="11">
    <location>
        <begin position="673"/>
        <end position="694"/>
    </location>
</feature>
<keyword evidence="3 9" id="KW-0813">Transport</keyword>
<feature type="transmembrane region" description="Helical" evidence="11">
    <location>
        <begin position="354"/>
        <end position="375"/>
    </location>
</feature>
<keyword evidence="6" id="KW-0653">Protein transport</keyword>
<evidence type="ECO:0000313" key="13">
    <source>
        <dbReference type="Proteomes" id="UP001249851"/>
    </source>
</evidence>
<dbReference type="Proteomes" id="UP001249851">
    <property type="component" value="Unassembled WGS sequence"/>
</dbReference>
<dbReference type="GO" id="GO:0006857">
    <property type="term" value="P:oligopeptide transport"/>
    <property type="evidence" value="ECO:0007669"/>
    <property type="project" value="InterPro"/>
</dbReference>
<dbReference type="PANTHER" id="PTHR11654">
    <property type="entry name" value="OLIGOPEPTIDE TRANSPORTER-RELATED"/>
    <property type="match status" value="1"/>
</dbReference>
<sequence>MSDQNSAPSNRRGSQISCTGSEIFRPPPPNYDAIESPAKETVIPKISGKFWGRVRKFLLCKNNFPSSIYYIVGNEFCERFSYYGMKAILIMFLTGMLDYTDSTATAIFHSFSMLCYLTPLLGAMTILYVSMVYCMGNLIVSITSISPIGQKKAIGPIIGLFLIALGTGGIKPCVSAFGGDQFTADQSHLLQSFFSVFYFAINAGSLLSMLITPALRGDVTCFHDDCYPLAFGVPAFLMIMAIVLFWLGRHKYKRVPQTGNVVWQVLKAIAYALKRKITTKGEKKTHWMDWAGDAYDIQLIQDIKALCRVLFMFLPLPVFWTLFDQQGSRWVLQAGQMDGNAGFLGIIKPDQMQALNALFIILLIPLFEAVVYPLLKRPKPLKRMAAGMFLASVAFLFAGFLQMKIQANVQVLNTLHCPVTVAMENKSIKVDPQGHSTNQQLSTTINTTLRLTAQSATCYSMSRNTFNTSLDLQEKNWYNLIVYQFENQIFEHTVRQNIHPPLAGKSRLCTVILPLAGDDKTFDVSLGKNRKQENVVVLGEPRCTVIPAEGYELKVQGSNSSKEYATRDIAVRNGGSYIAVVQESNDNEGVKVTLYEDLPPRNVSILYQIPQYFVITSGEILFSVTGLEFAYSQAPTSMKSCLQAAWLMTVAFGNLIVVVEAESRLFSNQTTEFFFFSAMLFAVMLVFMVMSFFYQYVDSPSASSEAVVPVPVDTSDDKVGIAQMDELAQI</sequence>
<evidence type="ECO:0000256" key="2">
    <source>
        <dbReference type="ARBA" id="ARBA00005982"/>
    </source>
</evidence>
<evidence type="ECO:0000256" key="6">
    <source>
        <dbReference type="ARBA" id="ARBA00022927"/>
    </source>
</evidence>
<dbReference type="FunFam" id="1.20.1250.20:FF:000049">
    <property type="entry name" value="Solute carrier family 15 member 2"/>
    <property type="match status" value="1"/>
</dbReference>
<dbReference type="SUPFAM" id="SSF103473">
    <property type="entry name" value="MFS general substrate transporter"/>
    <property type="match status" value="1"/>
</dbReference>
<accession>A0AAD9QBI1</accession>
<dbReference type="GO" id="GO:0015031">
    <property type="term" value="P:protein transport"/>
    <property type="evidence" value="ECO:0007669"/>
    <property type="project" value="UniProtKB-KW"/>
</dbReference>